<evidence type="ECO:0000313" key="2">
    <source>
        <dbReference type="Proteomes" id="UP000887563"/>
    </source>
</evidence>
<feature type="compositionally biased region" description="Basic and acidic residues" evidence="1">
    <location>
        <begin position="188"/>
        <end position="205"/>
    </location>
</feature>
<feature type="region of interest" description="Disordered" evidence="1">
    <location>
        <begin position="176"/>
        <end position="212"/>
    </location>
</feature>
<sequence length="212" mass="23778">MNELLAIILIVLLCCFLFFAWLFALATCPDRMVNLISGTKQSSSPVSRASEDLLGADDKKDFNNENENNKTNNPKRDSNSSQTQNRRPNAVINSLLVRSRSIPTNRSNGFIASKLNAEMRSNSKKLSVVPEADEQLTVTSISQCIRQNNPPRSPVSTSNQQSIRDSAIKVVLLDRNSSNEKNIQQSDIENKRGEQQQKQFDRHSEPPNIHIV</sequence>
<protein>
    <submittedName>
        <fullName evidence="3">Candidate secreted effector</fullName>
    </submittedName>
</protein>
<dbReference type="WBParaSite" id="Minc3s03272g33361">
    <property type="protein sequence ID" value="Minc3s03272g33361"/>
    <property type="gene ID" value="Minc3s03272g33361"/>
</dbReference>
<name>A0A914MZP5_MELIC</name>
<organism evidence="2 3">
    <name type="scientific">Meloidogyne incognita</name>
    <name type="common">Southern root-knot nematode worm</name>
    <name type="synonym">Oxyuris incognita</name>
    <dbReference type="NCBI Taxonomy" id="6306"/>
    <lineage>
        <taxon>Eukaryota</taxon>
        <taxon>Metazoa</taxon>
        <taxon>Ecdysozoa</taxon>
        <taxon>Nematoda</taxon>
        <taxon>Chromadorea</taxon>
        <taxon>Rhabditida</taxon>
        <taxon>Tylenchina</taxon>
        <taxon>Tylenchomorpha</taxon>
        <taxon>Tylenchoidea</taxon>
        <taxon>Meloidogynidae</taxon>
        <taxon>Meloidogyninae</taxon>
        <taxon>Meloidogyne</taxon>
        <taxon>Meloidogyne incognita group</taxon>
    </lineage>
</organism>
<accession>A0A914MZP5</accession>
<reference evidence="3" key="1">
    <citation type="submission" date="2022-11" db="UniProtKB">
        <authorList>
            <consortium name="WormBaseParasite"/>
        </authorList>
    </citation>
    <scope>IDENTIFICATION</scope>
</reference>
<dbReference type="AlphaFoldDB" id="A0A914MZP5"/>
<dbReference type="Proteomes" id="UP000887563">
    <property type="component" value="Unplaced"/>
</dbReference>
<keyword evidence="2" id="KW-1185">Reference proteome</keyword>
<evidence type="ECO:0000256" key="1">
    <source>
        <dbReference type="SAM" id="MobiDB-lite"/>
    </source>
</evidence>
<feature type="region of interest" description="Disordered" evidence="1">
    <location>
        <begin position="39"/>
        <end position="90"/>
    </location>
</feature>
<evidence type="ECO:0000313" key="3">
    <source>
        <dbReference type="WBParaSite" id="Minc3s03272g33361"/>
    </source>
</evidence>
<proteinExistence type="predicted"/>
<feature type="compositionally biased region" description="Polar residues" evidence="1">
    <location>
        <begin position="176"/>
        <end position="187"/>
    </location>
</feature>